<proteinExistence type="predicted"/>
<reference evidence="1 2" key="1">
    <citation type="journal article" date="2019" name="J. Hered.">
        <title>An Improved Genome Assembly for Drosophila navojoa, the Basal Species in the mojavensis Cluster.</title>
        <authorList>
            <person name="Vanderlinde T."/>
            <person name="Dupim E.G."/>
            <person name="Nazario-Yepiz N.O."/>
            <person name="Carvalho A.B."/>
        </authorList>
    </citation>
    <scope>NUCLEOTIDE SEQUENCE [LARGE SCALE GENOMIC DNA]</scope>
    <source>
        <strain evidence="1">Navoj_Jal97</strain>
        <tissue evidence="1">Whole organism</tissue>
    </source>
</reference>
<name>A0A484AQ53_DRONA</name>
<dbReference type="AlphaFoldDB" id="A0A484AQ53"/>
<gene>
    <name evidence="1" type="ORF">AWZ03_014974</name>
</gene>
<keyword evidence="2" id="KW-1185">Reference proteome</keyword>
<organism evidence="1 2">
    <name type="scientific">Drosophila navojoa</name>
    <name type="common">Fruit fly</name>
    <dbReference type="NCBI Taxonomy" id="7232"/>
    <lineage>
        <taxon>Eukaryota</taxon>
        <taxon>Metazoa</taxon>
        <taxon>Ecdysozoa</taxon>
        <taxon>Arthropoda</taxon>
        <taxon>Hexapoda</taxon>
        <taxon>Insecta</taxon>
        <taxon>Pterygota</taxon>
        <taxon>Neoptera</taxon>
        <taxon>Endopterygota</taxon>
        <taxon>Diptera</taxon>
        <taxon>Brachycera</taxon>
        <taxon>Muscomorpha</taxon>
        <taxon>Ephydroidea</taxon>
        <taxon>Drosophilidae</taxon>
        <taxon>Drosophila</taxon>
    </lineage>
</organism>
<sequence>MKWAPELESDLELESDEV</sequence>
<protein>
    <submittedName>
        <fullName evidence="1">Uncharacterized protein</fullName>
    </submittedName>
</protein>
<accession>A0A484AQ53</accession>
<dbReference type="Proteomes" id="UP000295192">
    <property type="component" value="Unassembled WGS sequence"/>
</dbReference>
<comment type="caution">
    <text evidence="1">The sequence shown here is derived from an EMBL/GenBank/DDBJ whole genome shotgun (WGS) entry which is preliminary data.</text>
</comment>
<evidence type="ECO:0000313" key="2">
    <source>
        <dbReference type="Proteomes" id="UP000295192"/>
    </source>
</evidence>
<evidence type="ECO:0000313" key="1">
    <source>
        <dbReference type="EMBL" id="TDG38604.1"/>
    </source>
</evidence>
<dbReference type="EMBL" id="LSRL02002642">
    <property type="protein sequence ID" value="TDG38604.1"/>
    <property type="molecule type" value="Genomic_DNA"/>
</dbReference>
<feature type="non-terminal residue" evidence="1">
    <location>
        <position position="18"/>
    </location>
</feature>